<dbReference type="PANTHER" id="PTHR42886:SF38">
    <property type="entry name" value="ALPHA_BETA-HYDROLASES SUPERFAMILY PROTEIN"/>
    <property type="match status" value="1"/>
</dbReference>
<protein>
    <recommendedName>
        <fullName evidence="1">Serine aminopeptidase S33 domain-containing protein</fullName>
    </recommendedName>
</protein>
<dbReference type="SUPFAM" id="SSF53474">
    <property type="entry name" value="alpha/beta-Hydrolases"/>
    <property type="match status" value="1"/>
</dbReference>
<dbReference type="InterPro" id="IPR022742">
    <property type="entry name" value="Hydrolase_4"/>
</dbReference>
<sequence>MSEKQHYLPHNNCAAVEHKRVIIQNNHGEKLVGILHETGSHELVIICHGFRSSKDRIPMVNLALAFEREGISAFRFDFAGNGESEGLFQYGNYNREAEDLLAVVKHFHGEQRFIEALIGHSKGGNAVLLYASRYKDVKTIVNIAGRFDLQRGIEGRLGRDFREKIEQYGFIDVINKRGKIEYRVTKESLMDRLATDTLASCQTIPPTCRVLTVHGTEDEFVPVEDAIEFDKYIPNHHLCIVQGADHEYTKLQDELASIVLNFVKTGLKKDNSVPKPSSACCTTRKFVDSRL</sequence>
<dbReference type="AlphaFoldDB" id="A0ABD3U588"/>
<dbReference type="InterPro" id="IPR029058">
    <property type="entry name" value="AB_hydrolase_fold"/>
</dbReference>
<organism evidence="2 3">
    <name type="scientific">Penstemon smallii</name>
    <dbReference type="NCBI Taxonomy" id="265156"/>
    <lineage>
        <taxon>Eukaryota</taxon>
        <taxon>Viridiplantae</taxon>
        <taxon>Streptophyta</taxon>
        <taxon>Embryophyta</taxon>
        <taxon>Tracheophyta</taxon>
        <taxon>Spermatophyta</taxon>
        <taxon>Magnoliopsida</taxon>
        <taxon>eudicotyledons</taxon>
        <taxon>Gunneridae</taxon>
        <taxon>Pentapetalae</taxon>
        <taxon>asterids</taxon>
        <taxon>lamiids</taxon>
        <taxon>Lamiales</taxon>
        <taxon>Plantaginaceae</taxon>
        <taxon>Cheloneae</taxon>
        <taxon>Penstemon</taxon>
    </lineage>
</organism>
<dbReference type="Gene3D" id="3.40.50.1820">
    <property type="entry name" value="alpha/beta hydrolase"/>
    <property type="match status" value="1"/>
</dbReference>
<dbReference type="Proteomes" id="UP001634393">
    <property type="component" value="Unassembled WGS sequence"/>
</dbReference>
<dbReference type="PANTHER" id="PTHR42886">
    <property type="entry name" value="RE40534P-RELATED"/>
    <property type="match status" value="1"/>
</dbReference>
<proteinExistence type="predicted"/>
<feature type="domain" description="Serine aminopeptidase S33" evidence="1">
    <location>
        <begin position="41"/>
        <end position="152"/>
    </location>
</feature>
<dbReference type="Pfam" id="PF12146">
    <property type="entry name" value="Hydrolase_4"/>
    <property type="match status" value="1"/>
</dbReference>
<gene>
    <name evidence="2" type="ORF">ACJIZ3_001645</name>
</gene>
<dbReference type="EMBL" id="JBJXBP010000002">
    <property type="protein sequence ID" value="KAL3844242.1"/>
    <property type="molecule type" value="Genomic_DNA"/>
</dbReference>
<comment type="caution">
    <text evidence="2">The sequence shown here is derived from an EMBL/GenBank/DDBJ whole genome shotgun (WGS) entry which is preliminary data.</text>
</comment>
<name>A0ABD3U588_9LAMI</name>
<keyword evidence="3" id="KW-1185">Reference proteome</keyword>
<accession>A0ABD3U588</accession>
<evidence type="ECO:0000259" key="1">
    <source>
        <dbReference type="Pfam" id="PF12146"/>
    </source>
</evidence>
<evidence type="ECO:0000313" key="2">
    <source>
        <dbReference type="EMBL" id="KAL3844242.1"/>
    </source>
</evidence>
<reference evidence="2 3" key="1">
    <citation type="submission" date="2024-12" db="EMBL/GenBank/DDBJ databases">
        <title>The unique morphological basis and parallel evolutionary history of personate flowers in Penstemon.</title>
        <authorList>
            <person name="Depatie T.H."/>
            <person name="Wessinger C.A."/>
        </authorList>
    </citation>
    <scope>NUCLEOTIDE SEQUENCE [LARGE SCALE GENOMIC DNA]</scope>
    <source>
        <strain evidence="2">WTNN_2</strain>
        <tissue evidence="2">Leaf</tissue>
    </source>
</reference>
<evidence type="ECO:0000313" key="3">
    <source>
        <dbReference type="Proteomes" id="UP001634393"/>
    </source>
</evidence>